<dbReference type="EMBL" id="CM023485">
    <property type="protein sequence ID" value="KAH6930328.1"/>
    <property type="molecule type" value="Genomic_DNA"/>
</dbReference>
<organism evidence="1 2">
    <name type="scientific">Hyalomma asiaticum</name>
    <name type="common">Tick</name>
    <dbReference type="NCBI Taxonomy" id="266040"/>
    <lineage>
        <taxon>Eukaryota</taxon>
        <taxon>Metazoa</taxon>
        <taxon>Ecdysozoa</taxon>
        <taxon>Arthropoda</taxon>
        <taxon>Chelicerata</taxon>
        <taxon>Arachnida</taxon>
        <taxon>Acari</taxon>
        <taxon>Parasitiformes</taxon>
        <taxon>Ixodida</taxon>
        <taxon>Ixodoidea</taxon>
        <taxon>Ixodidae</taxon>
        <taxon>Hyalomminae</taxon>
        <taxon>Hyalomma</taxon>
    </lineage>
</organism>
<evidence type="ECO:0000313" key="1">
    <source>
        <dbReference type="EMBL" id="KAH6930328.1"/>
    </source>
</evidence>
<evidence type="ECO:0000313" key="2">
    <source>
        <dbReference type="Proteomes" id="UP000821845"/>
    </source>
</evidence>
<proteinExistence type="predicted"/>
<name>A0ACB7S622_HYAAI</name>
<keyword evidence="2" id="KW-1185">Reference proteome</keyword>
<reference evidence="1" key="1">
    <citation type="submission" date="2020-05" db="EMBL/GenBank/DDBJ databases">
        <title>Large-scale comparative analyses of tick genomes elucidate their genetic diversity and vector capacities.</title>
        <authorList>
            <person name="Jia N."/>
            <person name="Wang J."/>
            <person name="Shi W."/>
            <person name="Du L."/>
            <person name="Sun Y."/>
            <person name="Zhan W."/>
            <person name="Jiang J."/>
            <person name="Wang Q."/>
            <person name="Zhang B."/>
            <person name="Ji P."/>
            <person name="Sakyi L.B."/>
            <person name="Cui X."/>
            <person name="Yuan T."/>
            <person name="Jiang B."/>
            <person name="Yang W."/>
            <person name="Lam T.T.-Y."/>
            <person name="Chang Q."/>
            <person name="Ding S."/>
            <person name="Wang X."/>
            <person name="Zhu J."/>
            <person name="Ruan X."/>
            <person name="Zhao L."/>
            <person name="Wei J."/>
            <person name="Que T."/>
            <person name="Du C."/>
            <person name="Cheng J."/>
            <person name="Dai P."/>
            <person name="Han X."/>
            <person name="Huang E."/>
            <person name="Gao Y."/>
            <person name="Liu J."/>
            <person name="Shao H."/>
            <person name="Ye R."/>
            <person name="Li L."/>
            <person name="Wei W."/>
            <person name="Wang X."/>
            <person name="Wang C."/>
            <person name="Yang T."/>
            <person name="Huo Q."/>
            <person name="Li W."/>
            <person name="Guo W."/>
            <person name="Chen H."/>
            <person name="Zhou L."/>
            <person name="Ni X."/>
            <person name="Tian J."/>
            <person name="Zhou Y."/>
            <person name="Sheng Y."/>
            <person name="Liu T."/>
            <person name="Pan Y."/>
            <person name="Xia L."/>
            <person name="Li J."/>
            <person name="Zhao F."/>
            <person name="Cao W."/>
        </authorList>
    </citation>
    <scope>NUCLEOTIDE SEQUENCE</scope>
    <source>
        <strain evidence="1">Hyas-2018</strain>
    </source>
</reference>
<protein>
    <submittedName>
        <fullName evidence="1">Uncharacterized protein</fullName>
    </submittedName>
</protein>
<gene>
    <name evidence="1" type="ORF">HPB50_012633</name>
</gene>
<sequence length="150" mass="16531">MTARYLHPVDYCVLVSVLGISSLIGVYFAWKDRRSTNRKDFFGGSKQLQAFPVTVSMTASFMSSIAILGVPAEIFLHGSQYMVTFIGVIVASLLAAHVFVPVFYEMDMISVNQEQPGDKQVVEFSAVNRSGQGYVNQAITNDNGKKHTDI</sequence>
<accession>A0ACB7S622</accession>
<comment type="caution">
    <text evidence="1">The sequence shown here is derived from an EMBL/GenBank/DDBJ whole genome shotgun (WGS) entry which is preliminary data.</text>
</comment>
<dbReference type="Proteomes" id="UP000821845">
    <property type="component" value="Chromosome 5"/>
</dbReference>